<dbReference type="GO" id="GO:0006457">
    <property type="term" value="P:protein folding"/>
    <property type="evidence" value="ECO:0007669"/>
    <property type="project" value="InterPro"/>
</dbReference>
<dbReference type="GO" id="GO:0051087">
    <property type="term" value="F:protein-folding chaperone binding"/>
    <property type="evidence" value="ECO:0007669"/>
    <property type="project" value="InterPro"/>
</dbReference>
<dbReference type="GO" id="GO:0042803">
    <property type="term" value="F:protein homodimerization activity"/>
    <property type="evidence" value="ECO:0007669"/>
    <property type="project" value="InterPro"/>
</dbReference>
<proteinExistence type="predicted"/>
<dbReference type="PRINTS" id="PR00773">
    <property type="entry name" value="GRPEPROTEIN"/>
</dbReference>
<dbReference type="Pfam" id="PF01025">
    <property type="entry name" value="GrpE"/>
    <property type="match status" value="1"/>
</dbReference>
<dbReference type="KEGG" id="thao:NI17_019380"/>
<protein>
    <submittedName>
        <fullName evidence="1">Nucleotide exchange factor GrpE</fullName>
    </submittedName>
</protein>
<dbReference type="PROSITE" id="PS01071">
    <property type="entry name" value="GRPE"/>
    <property type="match status" value="1"/>
</dbReference>
<accession>A0A399FYX9</accession>
<sequence>MNRDPQPPDGRTAAAAETPVPGLAEIAEQLRALNDRFDRKILDDRDKRRLIEHLHDRMRATEQGQALEYLAPLIHRIAMVVDRFDRYLGYAVAPPPGTAREQVEFVESVRAELLSALRQHRVTTIPAAGPVDPHLHEVVEVRGEVSADRQPEIVALVRRGYRYGGVVLRPAQVVAGCPEGEEPTVV</sequence>
<name>A0A399FYX9_9ACTN</name>
<evidence type="ECO:0000313" key="2">
    <source>
        <dbReference type="Proteomes" id="UP000265719"/>
    </source>
</evidence>
<dbReference type="Gene3D" id="2.30.22.10">
    <property type="entry name" value="Head domain of nucleotide exchange factor GrpE"/>
    <property type="match status" value="1"/>
</dbReference>
<dbReference type="GO" id="GO:0000774">
    <property type="term" value="F:adenyl-nucleotide exchange factor activity"/>
    <property type="evidence" value="ECO:0007669"/>
    <property type="project" value="InterPro"/>
</dbReference>
<dbReference type="RefSeq" id="WP_068691430.1">
    <property type="nucleotide sequence ID" value="NZ_CP063196.1"/>
</dbReference>
<dbReference type="SUPFAM" id="SSF51064">
    <property type="entry name" value="Head domain of nucleotide exchange factor GrpE"/>
    <property type="match status" value="1"/>
</dbReference>
<gene>
    <name evidence="1" type="primary">grpE</name>
    <name evidence="1" type="ORF">NI17_019380</name>
</gene>
<dbReference type="AlphaFoldDB" id="A0A399FYX9"/>
<evidence type="ECO:0000313" key="1">
    <source>
        <dbReference type="EMBL" id="UOE18909.1"/>
    </source>
</evidence>
<dbReference type="OrthoDB" id="3431497at2"/>
<organism evidence="1 2">
    <name type="scientific">Thermobifida halotolerans</name>
    <dbReference type="NCBI Taxonomy" id="483545"/>
    <lineage>
        <taxon>Bacteria</taxon>
        <taxon>Bacillati</taxon>
        <taxon>Actinomycetota</taxon>
        <taxon>Actinomycetes</taxon>
        <taxon>Streptosporangiales</taxon>
        <taxon>Nocardiopsidaceae</taxon>
        <taxon>Thermobifida</taxon>
    </lineage>
</organism>
<dbReference type="InterPro" id="IPR009012">
    <property type="entry name" value="GrpE_head"/>
</dbReference>
<dbReference type="Proteomes" id="UP000265719">
    <property type="component" value="Chromosome"/>
</dbReference>
<keyword evidence="2" id="KW-1185">Reference proteome</keyword>
<reference evidence="1" key="1">
    <citation type="submission" date="2020-10" db="EMBL/GenBank/DDBJ databases">
        <title>De novo genome project of the cellulose decomposer Thermobifida halotolerans type strain.</title>
        <authorList>
            <person name="Nagy I."/>
            <person name="Horvath B."/>
            <person name="Kukolya J."/>
            <person name="Nagy I."/>
            <person name="Orsini M."/>
        </authorList>
    </citation>
    <scope>NUCLEOTIDE SEQUENCE</scope>
    <source>
        <strain evidence="1">DSM 44931</strain>
    </source>
</reference>
<dbReference type="InterPro" id="IPR000740">
    <property type="entry name" value="GrpE"/>
</dbReference>
<dbReference type="EMBL" id="CP063196">
    <property type="protein sequence ID" value="UOE18909.1"/>
    <property type="molecule type" value="Genomic_DNA"/>
</dbReference>